<name>E9HBT9_DAPPU</name>
<dbReference type="Pfam" id="PF07965">
    <property type="entry name" value="Integrin_B_tail"/>
    <property type="match status" value="1"/>
</dbReference>
<evidence type="ECO:0000256" key="3">
    <source>
        <dbReference type="ARBA" id="ARBA00022475"/>
    </source>
</evidence>
<dbReference type="GO" id="GO:0005925">
    <property type="term" value="C:focal adhesion"/>
    <property type="evidence" value="ECO:0000318"/>
    <property type="project" value="GO_Central"/>
</dbReference>
<dbReference type="GO" id="GO:0007157">
    <property type="term" value="P:heterophilic cell-cell adhesion via plasma membrane cell adhesion molecules"/>
    <property type="evidence" value="ECO:0007669"/>
    <property type="project" value="UniProtKB-ARBA"/>
</dbReference>
<dbReference type="Pfam" id="PF23105">
    <property type="entry name" value="EGF_integrin"/>
    <property type="match status" value="1"/>
</dbReference>
<evidence type="ECO:0000256" key="10">
    <source>
        <dbReference type="ARBA" id="ARBA00023136"/>
    </source>
</evidence>
<feature type="domain" description="Integrin beta subunit tail" evidence="17">
    <location>
        <begin position="494"/>
        <end position="580"/>
    </location>
</feature>
<dbReference type="OrthoDB" id="410592at2759"/>
<dbReference type="InterPro" id="IPR032695">
    <property type="entry name" value="Integrin_dom_sf"/>
</dbReference>
<evidence type="ECO:0000256" key="1">
    <source>
        <dbReference type="ARBA" id="ARBA00004251"/>
    </source>
</evidence>
<dbReference type="FunFam" id="1.20.5.100:FF:000011">
    <property type="entry name" value="Integrin beta"/>
    <property type="match status" value="1"/>
</dbReference>
<dbReference type="Gene3D" id="1.20.5.100">
    <property type="entry name" value="Cytochrome c1, transmembrane anchor, C-terminal"/>
    <property type="match status" value="1"/>
</dbReference>
<keyword evidence="5" id="KW-0732">Signal</keyword>
<dbReference type="Gene3D" id="3.40.50.410">
    <property type="entry name" value="von Willebrand factor, type A domain"/>
    <property type="match status" value="1"/>
</dbReference>
<dbReference type="Pfam" id="PF08725">
    <property type="entry name" value="Integrin_b_cyt"/>
    <property type="match status" value="1"/>
</dbReference>
<evidence type="ECO:0000256" key="13">
    <source>
        <dbReference type="RuleBase" id="RU000633"/>
    </source>
</evidence>
<dbReference type="eggNOG" id="KOG1226">
    <property type="taxonomic scope" value="Eukaryota"/>
</dbReference>
<evidence type="ECO:0000256" key="4">
    <source>
        <dbReference type="ARBA" id="ARBA00022692"/>
    </source>
</evidence>
<dbReference type="InterPro" id="IPR036465">
    <property type="entry name" value="vWFA_dom_sf"/>
</dbReference>
<dbReference type="PROSITE" id="PS00243">
    <property type="entry name" value="I_EGF_1"/>
    <property type="match status" value="1"/>
</dbReference>
<dbReference type="Proteomes" id="UP000000305">
    <property type="component" value="Unassembled WGS sequence"/>
</dbReference>
<comment type="subcellular location">
    <subcellularLocation>
        <location evidence="1 13">Cell membrane</location>
        <topology evidence="1 13">Single-pass type I membrane protein</topology>
    </subcellularLocation>
</comment>
<dbReference type="GO" id="GO:0007160">
    <property type="term" value="P:cell-matrix adhesion"/>
    <property type="evidence" value="ECO:0000318"/>
    <property type="project" value="GO_Central"/>
</dbReference>
<evidence type="ECO:0000256" key="5">
    <source>
        <dbReference type="ARBA" id="ARBA00022729"/>
    </source>
</evidence>
<proteinExistence type="inferred from homology"/>
<protein>
    <recommendedName>
        <fullName evidence="13">Integrin beta</fullName>
    </recommendedName>
</protein>
<evidence type="ECO:0000256" key="9">
    <source>
        <dbReference type="ARBA" id="ARBA00023037"/>
    </source>
</evidence>
<evidence type="ECO:0000313" key="19">
    <source>
        <dbReference type="Proteomes" id="UP000000305"/>
    </source>
</evidence>
<dbReference type="InterPro" id="IPR057243">
    <property type="entry name" value="Integrin_I-EGF_CS"/>
</dbReference>
<keyword evidence="12" id="KW-0325">Glycoprotein</keyword>
<evidence type="ECO:0000256" key="2">
    <source>
        <dbReference type="ARBA" id="ARBA00007449"/>
    </source>
</evidence>
<dbReference type="PhylomeDB" id="E9HBT9"/>
<keyword evidence="11" id="KW-1015">Disulfide bond</keyword>
<dbReference type="SUPFAM" id="SSF69179">
    <property type="entry name" value="Integrin domains"/>
    <property type="match status" value="1"/>
</dbReference>
<evidence type="ECO:0000256" key="6">
    <source>
        <dbReference type="ARBA" id="ARBA00022737"/>
    </source>
</evidence>
<keyword evidence="3" id="KW-1003">Cell membrane</keyword>
<evidence type="ECO:0000259" key="15">
    <source>
        <dbReference type="SMART" id="SM00187"/>
    </source>
</evidence>
<keyword evidence="6" id="KW-0677">Repeat</keyword>
<accession>E9HBT9</accession>
<keyword evidence="19" id="KW-1185">Reference proteome</keyword>
<evidence type="ECO:0000256" key="12">
    <source>
        <dbReference type="ARBA" id="ARBA00023180"/>
    </source>
</evidence>
<feature type="domain" description="Integrin beta subunit VWA" evidence="15">
    <location>
        <begin position="1"/>
        <end position="315"/>
    </location>
</feature>
<dbReference type="Pfam" id="PF07974">
    <property type="entry name" value="EGF_2"/>
    <property type="match status" value="1"/>
</dbReference>
<dbReference type="FunFam" id="3.40.50.410:FF:000002">
    <property type="entry name" value="Integrin beta"/>
    <property type="match status" value="1"/>
</dbReference>
<dbReference type="SMART" id="SM01241">
    <property type="entry name" value="Integrin_b_cyt"/>
    <property type="match status" value="1"/>
</dbReference>
<dbReference type="PROSITE" id="PS52047">
    <property type="entry name" value="I_EGF_2"/>
    <property type="match status" value="1"/>
</dbReference>
<dbReference type="OMA" id="VIMENSR"/>
<dbReference type="PRINTS" id="PR01186">
    <property type="entry name" value="INTEGRINB"/>
</dbReference>
<dbReference type="STRING" id="6669.E9HBT9"/>
<dbReference type="GO" id="GO:0016477">
    <property type="term" value="P:cell migration"/>
    <property type="evidence" value="ECO:0000318"/>
    <property type="project" value="GO_Central"/>
</dbReference>
<keyword evidence="9 13" id="KW-0401">Integrin</keyword>
<dbReference type="Gene3D" id="2.10.25.10">
    <property type="entry name" value="Laminin"/>
    <property type="match status" value="4"/>
</dbReference>
<evidence type="ECO:0000256" key="7">
    <source>
        <dbReference type="ARBA" id="ARBA00022889"/>
    </source>
</evidence>
<dbReference type="SUPFAM" id="SSF57196">
    <property type="entry name" value="EGF/Laminin"/>
    <property type="match status" value="1"/>
</dbReference>
<evidence type="ECO:0000256" key="14">
    <source>
        <dbReference type="SAM" id="Phobius"/>
    </source>
</evidence>
<dbReference type="AlphaFoldDB" id="E9HBT9"/>
<dbReference type="SMART" id="SM01242">
    <property type="entry name" value="Integrin_B_tail"/>
    <property type="match status" value="1"/>
</dbReference>
<keyword evidence="10 14" id="KW-0472">Membrane</keyword>
<dbReference type="InterPro" id="IPR014836">
    <property type="entry name" value="Integrin_bsu_cyt_dom"/>
</dbReference>
<dbReference type="SUPFAM" id="SSF69687">
    <property type="entry name" value="Integrin beta tail domain"/>
    <property type="match status" value="1"/>
</dbReference>
<dbReference type="GO" id="GO:0008305">
    <property type="term" value="C:integrin complex"/>
    <property type="evidence" value="ECO:0000318"/>
    <property type="project" value="GO_Central"/>
</dbReference>
<dbReference type="SUPFAM" id="SSF53300">
    <property type="entry name" value="vWA-like"/>
    <property type="match status" value="1"/>
</dbReference>
<feature type="domain" description="Integrin beta subunit cytoplasmic" evidence="16">
    <location>
        <begin position="604"/>
        <end position="648"/>
    </location>
</feature>
<dbReference type="InterPro" id="IPR015812">
    <property type="entry name" value="Integrin_bsu"/>
</dbReference>
<dbReference type="InterPro" id="IPR013111">
    <property type="entry name" value="EGF_extracell"/>
</dbReference>
<evidence type="ECO:0000259" key="16">
    <source>
        <dbReference type="SMART" id="SM01241"/>
    </source>
</evidence>
<dbReference type="Pfam" id="PF00362">
    <property type="entry name" value="Integrin_beta"/>
    <property type="match status" value="1"/>
</dbReference>
<dbReference type="GO" id="GO:0009986">
    <property type="term" value="C:cell surface"/>
    <property type="evidence" value="ECO:0000318"/>
    <property type="project" value="GO_Central"/>
</dbReference>
<dbReference type="EMBL" id="GL732617">
    <property type="protein sequence ID" value="EFX70814.1"/>
    <property type="molecule type" value="Genomic_DNA"/>
</dbReference>
<dbReference type="InParanoid" id="E9HBT9"/>
<evidence type="ECO:0000256" key="11">
    <source>
        <dbReference type="ARBA" id="ARBA00023157"/>
    </source>
</evidence>
<dbReference type="PANTHER" id="PTHR10082:SF60">
    <property type="entry name" value="INTEGRIN BETA-PS"/>
    <property type="match status" value="1"/>
</dbReference>
<dbReference type="PANTHER" id="PTHR10082">
    <property type="entry name" value="INTEGRIN BETA SUBUNIT"/>
    <property type="match status" value="1"/>
</dbReference>
<comment type="similarity">
    <text evidence="2 13">Belongs to the integrin beta chain family.</text>
</comment>
<dbReference type="GO" id="GO:0007229">
    <property type="term" value="P:integrin-mediated signaling pathway"/>
    <property type="evidence" value="ECO:0000318"/>
    <property type="project" value="GO_Central"/>
</dbReference>
<evidence type="ECO:0000259" key="17">
    <source>
        <dbReference type="SMART" id="SM01242"/>
    </source>
</evidence>
<dbReference type="GO" id="GO:0033627">
    <property type="term" value="P:cell adhesion mediated by integrin"/>
    <property type="evidence" value="ECO:0000318"/>
    <property type="project" value="GO_Central"/>
</dbReference>
<reference evidence="18 19" key="1">
    <citation type="journal article" date="2011" name="Science">
        <title>The ecoresponsive genome of Daphnia pulex.</title>
        <authorList>
            <person name="Colbourne J.K."/>
            <person name="Pfrender M.E."/>
            <person name="Gilbert D."/>
            <person name="Thomas W.K."/>
            <person name="Tucker A."/>
            <person name="Oakley T.H."/>
            <person name="Tokishita S."/>
            <person name="Aerts A."/>
            <person name="Arnold G.J."/>
            <person name="Basu M.K."/>
            <person name="Bauer D.J."/>
            <person name="Caceres C.E."/>
            <person name="Carmel L."/>
            <person name="Casola C."/>
            <person name="Choi J.H."/>
            <person name="Detter J.C."/>
            <person name="Dong Q."/>
            <person name="Dusheyko S."/>
            <person name="Eads B.D."/>
            <person name="Frohlich T."/>
            <person name="Geiler-Samerotte K.A."/>
            <person name="Gerlach D."/>
            <person name="Hatcher P."/>
            <person name="Jogdeo S."/>
            <person name="Krijgsveld J."/>
            <person name="Kriventseva E.V."/>
            <person name="Kultz D."/>
            <person name="Laforsch C."/>
            <person name="Lindquist E."/>
            <person name="Lopez J."/>
            <person name="Manak J.R."/>
            <person name="Muller J."/>
            <person name="Pangilinan J."/>
            <person name="Patwardhan R.P."/>
            <person name="Pitluck S."/>
            <person name="Pritham E.J."/>
            <person name="Rechtsteiner A."/>
            <person name="Rho M."/>
            <person name="Rogozin I.B."/>
            <person name="Sakarya O."/>
            <person name="Salamov A."/>
            <person name="Schaack S."/>
            <person name="Shapiro H."/>
            <person name="Shiga Y."/>
            <person name="Skalitzky C."/>
            <person name="Smith Z."/>
            <person name="Souvorov A."/>
            <person name="Sung W."/>
            <person name="Tang Z."/>
            <person name="Tsuchiya D."/>
            <person name="Tu H."/>
            <person name="Vos H."/>
            <person name="Wang M."/>
            <person name="Wolf Y.I."/>
            <person name="Yamagata H."/>
            <person name="Yamada T."/>
            <person name="Ye Y."/>
            <person name="Shaw J.R."/>
            <person name="Andrews J."/>
            <person name="Crease T.J."/>
            <person name="Tang H."/>
            <person name="Lucas S.M."/>
            <person name="Robertson H.M."/>
            <person name="Bork P."/>
            <person name="Koonin E.V."/>
            <person name="Zdobnov E.M."/>
            <person name="Grigoriev I.V."/>
            <person name="Lynch M."/>
            <person name="Boore J.L."/>
        </authorList>
    </citation>
    <scope>NUCLEOTIDE SEQUENCE [LARGE SCALE GENOMIC DNA]</scope>
</reference>
<dbReference type="FunFam" id="2.10.25.10:FF:000155">
    <property type="entry name" value="Integrin beta"/>
    <property type="match status" value="1"/>
</dbReference>
<dbReference type="GO" id="GO:0005178">
    <property type="term" value="F:integrin binding"/>
    <property type="evidence" value="ECO:0000318"/>
    <property type="project" value="GO_Central"/>
</dbReference>
<dbReference type="GO" id="GO:0098609">
    <property type="term" value="P:cell-cell adhesion"/>
    <property type="evidence" value="ECO:0000318"/>
    <property type="project" value="GO_Central"/>
</dbReference>
<dbReference type="HOGENOM" id="CLU_011772_1_0_1"/>
<dbReference type="InterPro" id="IPR012896">
    <property type="entry name" value="Integrin_bsu_tail"/>
</dbReference>
<keyword evidence="8 14" id="KW-1133">Transmembrane helix</keyword>
<dbReference type="FunFam" id="2.10.25.10:FF:000043">
    <property type="entry name" value="Integrin beta"/>
    <property type="match status" value="1"/>
</dbReference>
<gene>
    <name evidence="18" type="ORF">DAPPUDRAFT_309290</name>
</gene>
<evidence type="ECO:0000256" key="8">
    <source>
        <dbReference type="ARBA" id="ARBA00022989"/>
    </source>
</evidence>
<dbReference type="KEGG" id="dpx:DAPPUDRAFT_309290"/>
<dbReference type="SMART" id="SM00187">
    <property type="entry name" value="INB"/>
    <property type="match status" value="1"/>
</dbReference>
<keyword evidence="7 13" id="KW-0130">Cell adhesion</keyword>
<dbReference type="InterPro" id="IPR057073">
    <property type="entry name" value="EGF_integrin_2"/>
</dbReference>
<organism evidence="18 19">
    <name type="scientific">Daphnia pulex</name>
    <name type="common">Water flea</name>
    <dbReference type="NCBI Taxonomy" id="6669"/>
    <lineage>
        <taxon>Eukaryota</taxon>
        <taxon>Metazoa</taxon>
        <taxon>Ecdysozoa</taxon>
        <taxon>Arthropoda</taxon>
        <taxon>Crustacea</taxon>
        <taxon>Branchiopoda</taxon>
        <taxon>Diplostraca</taxon>
        <taxon>Cladocera</taxon>
        <taxon>Anomopoda</taxon>
        <taxon>Daphniidae</taxon>
        <taxon>Daphnia</taxon>
    </lineage>
</organism>
<dbReference type="FunFam" id="2.10.25.10:FF:000304">
    <property type="entry name" value="Integrin beta"/>
    <property type="match status" value="1"/>
</dbReference>
<dbReference type="FunFam" id="2.60.40.1510:FF:000033">
    <property type="entry name" value="Integrin beta"/>
    <property type="match status" value="1"/>
</dbReference>
<dbReference type="InterPro" id="IPR036349">
    <property type="entry name" value="Integrin_bsu_tail_dom_sf"/>
</dbReference>
<keyword evidence="4 13" id="KW-0812">Transmembrane</keyword>
<dbReference type="Gene3D" id="4.10.1240.30">
    <property type="match status" value="1"/>
</dbReference>
<feature type="transmembrane region" description="Helical" evidence="14">
    <location>
        <begin position="581"/>
        <end position="603"/>
    </location>
</feature>
<dbReference type="Gene3D" id="2.60.40.1510">
    <property type="entry name" value="ntegrin, alpha v. Chain A, domain 3"/>
    <property type="match status" value="1"/>
</dbReference>
<dbReference type="InterPro" id="IPR002369">
    <property type="entry name" value="Integrin_bsu_VWA"/>
</dbReference>
<sequence length="649" mass="71603">MDVSQSMFYDKENLVRLTESLVESMRNLTKEFKIGFGSFVDKNVLPFVERITESCGGPPIGCAITYSFQHKLSMTDDVTKFAETANSTKIVWTYDEPEGGFDALLQAMVCHDQIGWSPRSRRLIVFVTDAHAHLAGNGRLGGIVKPNDGFCHLDPNDNTYREPLNQDYPSLGQISHLAKKNDINLIFAVTDKVAPSYREFQKVISGSSVGILSSDSENIVNLIRDSYKNISTSVEMTDTAGASVRVRYYTACKGTLVQENRKCDHLEIGDVVNFNVSIEAIECPTNISARNQIIQFQPVGVNEVFTLHLEIVCDCPCEKPGNPGFIANAPECNSVGNLKCGVCECDSSHIGNNCECSANVNMADMDSQCKQNNTTDVLCNNRGECLCGTCNCQERPNPLEVISGKYCECDNFSCDRTDGILCSGQGECKCGQCLCNDGWMGNACECMTTDDSCMPIGGGDVCSGNGVCKCGSCVCSDNSQGQYCQDCPTCPSRCDDFTPCVQCTVFKTGPYMANNEEACKRECTYRITVEETVKVEESSERDCSYENEQKCTVKFVYGYDSNGARQVRVQQDPVCPDPVPVLAIGLGLLGAIVLVGLALLLLYRIFTYVYDKREYARFLNEKENAKWSRENNPLYVDPTRTFKNPAYNS</sequence>
<evidence type="ECO:0000313" key="18">
    <source>
        <dbReference type="EMBL" id="EFX70814.1"/>
    </source>
</evidence>